<feature type="region of interest" description="Disordered" evidence="1">
    <location>
        <begin position="161"/>
        <end position="200"/>
    </location>
</feature>
<evidence type="ECO:0000259" key="2">
    <source>
        <dbReference type="Pfam" id="PF13936"/>
    </source>
</evidence>
<evidence type="ECO:0000256" key="1">
    <source>
        <dbReference type="SAM" id="MobiDB-lite"/>
    </source>
</evidence>
<dbReference type="EMBL" id="AP025314">
    <property type="protein sequence ID" value="BDD08099.1"/>
    <property type="molecule type" value="Genomic_DNA"/>
</dbReference>
<feature type="domain" description="Transposase IS30-like HTH" evidence="2">
    <location>
        <begin position="4"/>
        <end position="46"/>
    </location>
</feature>
<dbReference type="KEGG" id="fax:FUAX_05310"/>
<dbReference type="InterPro" id="IPR051917">
    <property type="entry name" value="Transposase-Integrase"/>
</dbReference>
<name>A0AAU9C7Y2_9BACT</name>
<dbReference type="Pfam" id="PF13936">
    <property type="entry name" value="HTH_38"/>
    <property type="match status" value="1"/>
</dbReference>
<dbReference type="Proteomes" id="UP001348817">
    <property type="component" value="Chromosome"/>
</dbReference>
<evidence type="ECO:0000313" key="4">
    <source>
        <dbReference type="Proteomes" id="UP001348817"/>
    </source>
</evidence>
<reference evidence="3 4" key="1">
    <citation type="submission" date="2021-12" db="EMBL/GenBank/DDBJ databases">
        <title>Genome sequencing of bacteria with rrn-lacking chromosome and rrn-plasmid.</title>
        <authorList>
            <person name="Anda M."/>
            <person name="Iwasaki W."/>
        </authorList>
    </citation>
    <scope>NUCLEOTIDE SEQUENCE [LARGE SCALE GENOMIC DNA]</scope>
    <source>
        <strain evidence="3 4">DSM 100852</strain>
    </source>
</reference>
<dbReference type="AlphaFoldDB" id="A0AAU9C7Y2"/>
<dbReference type="RefSeq" id="WP_338393375.1">
    <property type="nucleotide sequence ID" value="NZ_AP025314.1"/>
</dbReference>
<sequence length="200" mass="24444">MKEYRRLDLHEREMILRLRAWGESRRSIAKFLRRSPSTISRELQRNTIQFSGYCPDLAHRLAEARQRICVGHNRRRPEYKRLVGVRDFRLKLPRVFIAWHSDDKFYRRGLTGFIGSQMYRLRSLFKTDDKPFHYFDLFEHHRLLRRWWRWREFRAELKAIQNGEKVKPSPKKRRPSLSYSKRPQTKATPKIQPDTHRRAG</sequence>
<protein>
    <recommendedName>
        <fullName evidence="2">Transposase IS30-like HTH domain-containing protein</fullName>
    </recommendedName>
</protein>
<dbReference type="InterPro" id="IPR025246">
    <property type="entry name" value="IS30-like_HTH"/>
</dbReference>
<proteinExistence type="predicted"/>
<evidence type="ECO:0000313" key="3">
    <source>
        <dbReference type="EMBL" id="BDD08099.1"/>
    </source>
</evidence>
<dbReference type="PANTHER" id="PTHR10948:SF23">
    <property type="entry name" value="TRANSPOSASE INSI FOR INSERTION SEQUENCE ELEMENT IS30A-RELATED"/>
    <property type="match status" value="1"/>
</dbReference>
<keyword evidence="4" id="KW-1185">Reference proteome</keyword>
<accession>A0AAU9C7Y2</accession>
<dbReference type="GO" id="GO:0005829">
    <property type="term" value="C:cytosol"/>
    <property type="evidence" value="ECO:0007669"/>
    <property type="project" value="TreeGrafter"/>
</dbReference>
<gene>
    <name evidence="3" type="ORF">FUAX_05310</name>
</gene>
<dbReference type="GO" id="GO:0004803">
    <property type="term" value="F:transposase activity"/>
    <property type="evidence" value="ECO:0007669"/>
    <property type="project" value="TreeGrafter"/>
</dbReference>
<organism evidence="3 4">
    <name type="scientific">Fulvitalea axinellae</name>
    <dbReference type="NCBI Taxonomy" id="1182444"/>
    <lineage>
        <taxon>Bacteria</taxon>
        <taxon>Pseudomonadati</taxon>
        <taxon>Bacteroidota</taxon>
        <taxon>Cytophagia</taxon>
        <taxon>Cytophagales</taxon>
        <taxon>Persicobacteraceae</taxon>
        <taxon>Fulvitalea</taxon>
    </lineage>
</organism>
<dbReference type="GO" id="GO:0032196">
    <property type="term" value="P:transposition"/>
    <property type="evidence" value="ECO:0007669"/>
    <property type="project" value="TreeGrafter"/>
</dbReference>
<dbReference type="PANTHER" id="PTHR10948">
    <property type="entry name" value="TRANSPOSASE"/>
    <property type="match status" value="1"/>
</dbReference>